<dbReference type="Gene3D" id="3.40.10.10">
    <property type="entry name" value="DNA Methylphosphotriester Repair Domain"/>
    <property type="match status" value="1"/>
</dbReference>
<comment type="catalytic activity">
    <reaction evidence="1">
        <text>Hydrolysis of alkylated DNA, releasing 3-methyladenine, 3-methylguanine, 7-methylguanine and 7-methyladenine.</text>
        <dbReference type="EC" id="3.2.2.21"/>
    </reaction>
</comment>
<name>A0A3M5P0N0_PSEVI</name>
<dbReference type="SUPFAM" id="SSF57884">
    <property type="entry name" value="Ada DNA repair protein, N-terminal domain (N-Ada 10)"/>
    <property type="match status" value="1"/>
</dbReference>
<dbReference type="InterPro" id="IPR018060">
    <property type="entry name" value="HTH_AraC"/>
</dbReference>
<dbReference type="GO" id="GO:0006307">
    <property type="term" value="P:DNA alkylation repair"/>
    <property type="evidence" value="ECO:0007669"/>
    <property type="project" value="TreeGrafter"/>
</dbReference>
<keyword evidence="11" id="KW-0010">Activator</keyword>
<dbReference type="Gene3D" id="1.10.1670.10">
    <property type="entry name" value="Helix-hairpin-Helix base-excision DNA repair enzymes (C-terminal)"/>
    <property type="match status" value="1"/>
</dbReference>
<dbReference type="GO" id="GO:0032993">
    <property type="term" value="C:protein-DNA complex"/>
    <property type="evidence" value="ECO:0007669"/>
    <property type="project" value="TreeGrafter"/>
</dbReference>
<dbReference type="PANTHER" id="PTHR43003">
    <property type="entry name" value="DNA-3-METHYLADENINE GLYCOSYLASE"/>
    <property type="match status" value="1"/>
</dbReference>
<dbReference type="PROSITE" id="PS00041">
    <property type="entry name" value="HTH_ARAC_FAMILY_1"/>
    <property type="match status" value="1"/>
</dbReference>
<dbReference type="Proteomes" id="UP000273854">
    <property type="component" value="Unassembled WGS sequence"/>
</dbReference>
<keyword evidence="7" id="KW-0227">DNA damage</keyword>
<dbReference type="AlphaFoldDB" id="A0A3M5P0N0"/>
<dbReference type="GO" id="GO:0032131">
    <property type="term" value="F:alkylated DNA binding"/>
    <property type="evidence" value="ECO:0007669"/>
    <property type="project" value="TreeGrafter"/>
</dbReference>
<dbReference type="SMART" id="SM01009">
    <property type="entry name" value="AlkA_N"/>
    <property type="match status" value="1"/>
</dbReference>
<dbReference type="SUPFAM" id="SSF48150">
    <property type="entry name" value="DNA-glycosylase"/>
    <property type="match status" value="1"/>
</dbReference>
<dbReference type="SMART" id="SM00478">
    <property type="entry name" value="ENDO3c"/>
    <property type="match status" value="1"/>
</dbReference>
<dbReference type="InterPro" id="IPR004026">
    <property type="entry name" value="Ada_DNA_repair_Zn-bd"/>
</dbReference>
<evidence type="ECO:0000313" key="16">
    <source>
        <dbReference type="Proteomes" id="UP000273854"/>
    </source>
</evidence>
<dbReference type="InterPro" id="IPR037046">
    <property type="entry name" value="AlkA_N_sf"/>
</dbReference>
<dbReference type="CDD" id="cd00056">
    <property type="entry name" value="ENDO3c"/>
    <property type="match status" value="1"/>
</dbReference>
<dbReference type="GO" id="GO:0008270">
    <property type="term" value="F:zinc ion binding"/>
    <property type="evidence" value="ECO:0007669"/>
    <property type="project" value="InterPro"/>
</dbReference>
<evidence type="ECO:0000256" key="4">
    <source>
        <dbReference type="ARBA" id="ARBA00022603"/>
    </source>
</evidence>
<dbReference type="InterPro" id="IPR051912">
    <property type="entry name" value="Alkylbase_DNA_Glycosylase/TA"/>
</dbReference>
<protein>
    <recommendedName>
        <fullName evidence="3">DNA-3-methyladenine glycosylase II</fullName>
        <ecNumber evidence="3">3.2.2.21</ecNumber>
    </recommendedName>
</protein>
<dbReference type="Pfam" id="PF00730">
    <property type="entry name" value="HhH-GPD"/>
    <property type="match status" value="1"/>
</dbReference>
<evidence type="ECO:0000256" key="10">
    <source>
        <dbReference type="ARBA" id="ARBA00023125"/>
    </source>
</evidence>
<dbReference type="InterPro" id="IPR003265">
    <property type="entry name" value="HhH-GPD_domain"/>
</dbReference>
<dbReference type="Gene3D" id="1.10.340.30">
    <property type="entry name" value="Hypothetical protein, domain 2"/>
    <property type="match status" value="1"/>
</dbReference>
<evidence type="ECO:0000256" key="3">
    <source>
        <dbReference type="ARBA" id="ARBA00012000"/>
    </source>
</evidence>
<dbReference type="InterPro" id="IPR011257">
    <property type="entry name" value="DNA_glycosylase"/>
</dbReference>
<dbReference type="InterPro" id="IPR023170">
    <property type="entry name" value="HhH_base_excis_C"/>
</dbReference>
<dbReference type="GO" id="GO:0043565">
    <property type="term" value="F:sequence-specific DNA binding"/>
    <property type="evidence" value="ECO:0007669"/>
    <property type="project" value="InterPro"/>
</dbReference>
<keyword evidence="5" id="KW-0808">Transferase</keyword>
<dbReference type="GO" id="GO:0009893">
    <property type="term" value="P:positive regulation of metabolic process"/>
    <property type="evidence" value="ECO:0007669"/>
    <property type="project" value="UniProtKB-ARBA"/>
</dbReference>
<evidence type="ECO:0000256" key="6">
    <source>
        <dbReference type="ARBA" id="ARBA00022723"/>
    </source>
</evidence>
<dbReference type="GO" id="GO:0006285">
    <property type="term" value="P:base-excision repair, AP site formation"/>
    <property type="evidence" value="ECO:0007669"/>
    <property type="project" value="TreeGrafter"/>
</dbReference>
<accession>A0A3M5P0N0</accession>
<evidence type="ECO:0000256" key="7">
    <source>
        <dbReference type="ARBA" id="ARBA00022763"/>
    </source>
</evidence>
<dbReference type="SUPFAM" id="SSF55945">
    <property type="entry name" value="TATA-box binding protein-like"/>
    <property type="match status" value="1"/>
</dbReference>
<evidence type="ECO:0000256" key="1">
    <source>
        <dbReference type="ARBA" id="ARBA00000086"/>
    </source>
</evidence>
<dbReference type="Pfam" id="PF12833">
    <property type="entry name" value="HTH_18"/>
    <property type="match status" value="1"/>
</dbReference>
<comment type="caution">
    <text evidence="15">The sequence shown here is derived from an EMBL/GenBank/DDBJ whole genome shotgun (WGS) entry which is preliminary data.</text>
</comment>
<keyword evidence="9" id="KW-0805">Transcription regulation</keyword>
<evidence type="ECO:0000256" key="12">
    <source>
        <dbReference type="ARBA" id="ARBA00023163"/>
    </source>
</evidence>
<dbReference type="Pfam" id="PF02805">
    <property type="entry name" value="Ada_Zn_binding"/>
    <property type="match status" value="1"/>
</dbReference>
<dbReference type="GO" id="GO:0032259">
    <property type="term" value="P:methylation"/>
    <property type="evidence" value="ECO:0007669"/>
    <property type="project" value="UniProtKB-KW"/>
</dbReference>
<evidence type="ECO:0000256" key="11">
    <source>
        <dbReference type="ARBA" id="ARBA00023159"/>
    </source>
</evidence>
<dbReference type="EC" id="3.2.2.21" evidence="3"/>
<dbReference type="PANTHER" id="PTHR43003:SF13">
    <property type="entry name" value="DNA-3-METHYLADENINE GLYCOSYLASE 2"/>
    <property type="match status" value="1"/>
</dbReference>
<dbReference type="EMBL" id="RBTP01000066">
    <property type="protein sequence ID" value="RMT78270.1"/>
    <property type="molecule type" value="Genomic_DNA"/>
</dbReference>
<dbReference type="GO" id="GO:0043916">
    <property type="term" value="F:DNA-7-methylguanine glycosylase activity"/>
    <property type="evidence" value="ECO:0007669"/>
    <property type="project" value="TreeGrafter"/>
</dbReference>
<dbReference type="GO" id="GO:0005737">
    <property type="term" value="C:cytoplasm"/>
    <property type="evidence" value="ECO:0007669"/>
    <property type="project" value="TreeGrafter"/>
</dbReference>
<keyword evidence="6" id="KW-0479">Metal-binding</keyword>
<keyword evidence="4" id="KW-0489">Methyltransferase</keyword>
<dbReference type="GO" id="GO:0008168">
    <property type="term" value="F:methyltransferase activity"/>
    <property type="evidence" value="ECO:0007669"/>
    <property type="project" value="UniProtKB-KW"/>
</dbReference>
<dbReference type="InterPro" id="IPR035451">
    <property type="entry name" value="Ada-like_dom_sf"/>
</dbReference>
<feature type="domain" description="HTH araC/xylS-type" evidence="14">
    <location>
        <begin position="113"/>
        <end position="211"/>
    </location>
</feature>
<comment type="cofactor">
    <cofactor evidence="2">
        <name>Zn(2+)</name>
        <dbReference type="ChEBI" id="CHEBI:29105"/>
    </cofactor>
</comment>
<dbReference type="SUPFAM" id="SSF46689">
    <property type="entry name" value="Homeodomain-like"/>
    <property type="match status" value="2"/>
</dbReference>
<proteinExistence type="predicted"/>
<sequence>MMAACRMHMSEFSQTFAEGWNRVCSMNILDPAICYAAFIARDRRFDGWFFMGVSSTGIYCRPMCPVRAPQAKNCSFYKTAASAEQAGFRPCLRCRPELAPGQSLLDMSSRLAQAAARLIEEGFLSGRTLDALAKRVGVTARHLRRIFETEFGVSMIEFAQTQRLLVAKRLLTDTGISMTEVALAAGFGSVRRFNDVFQARYGLNPTRLRKSVYRADDAELRFELSYRPPFSWAGVLAFLAHRRIAGVEHVEGEVYARVIEVEHAGRRVCGWITVTDAPQRHALVVTMSASLQSAVAVVLGRLRRVFDTGCRPDLVDEHLGPLIGDLRGMRVPGAFDGFEIAVRAVVGQQISVPNARAILSRIAERFGEPVSDAPFGLHPAFPTAQVIATLHHEDLIATGLIRIRAEAIITVAKEVAAGRILLEPLVPLEETLAALRHIRGIGEWTVQYIAMRALGWPNAFPEGDAVLKKRLGCTTAAQLNAHASRWAPWRAYATVHVWHQREETSS</sequence>
<evidence type="ECO:0000256" key="13">
    <source>
        <dbReference type="ARBA" id="ARBA00023204"/>
    </source>
</evidence>
<dbReference type="InterPro" id="IPR018062">
    <property type="entry name" value="HTH_AraC-typ_CS"/>
</dbReference>
<dbReference type="InterPro" id="IPR009057">
    <property type="entry name" value="Homeodomain-like_sf"/>
</dbReference>
<dbReference type="GO" id="GO:0003700">
    <property type="term" value="F:DNA-binding transcription factor activity"/>
    <property type="evidence" value="ECO:0007669"/>
    <property type="project" value="InterPro"/>
</dbReference>
<dbReference type="GO" id="GO:0008725">
    <property type="term" value="F:DNA-3-methyladenine glycosylase activity"/>
    <property type="evidence" value="ECO:0007669"/>
    <property type="project" value="TreeGrafter"/>
</dbReference>
<evidence type="ECO:0000259" key="14">
    <source>
        <dbReference type="PROSITE" id="PS01124"/>
    </source>
</evidence>
<dbReference type="Gene3D" id="3.30.310.20">
    <property type="entry name" value="DNA-3-methyladenine glycosylase AlkA, N-terminal domain"/>
    <property type="match status" value="1"/>
</dbReference>
<evidence type="ECO:0000256" key="2">
    <source>
        <dbReference type="ARBA" id="ARBA00001947"/>
    </source>
</evidence>
<keyword evidence="10" id="KW-0238">DNA-binding</keyword>
<dbReference type="Pfam" id="PF06029">
    <property type="entry name" value="AlkA_N"/>
    <property type="match status" value="1"/>
</dbReference>
<dbReference type="SMART" id="SM00342">
    <property type="entry name" value="HTH_ARAC"/>
    <property type="match status" value="1"/>
</dbReference>
<keyword evidence="12" id="KW-0804">Transcription</keyword>
<keyword evidence="8" id="KW-0862">Zinc</keyword>
<dbReference type="PROSITE" id="PS01124">
    <property type="entry name" value="HTH_ARAC_FAMILY_2"/>
    <property type="match status" value="1"/>
</dbReference>
<organism evidence="15 16">
    <name type="scientific">Pseudomonas viridiflava</name>
    <name type="common">Phytomonas viridiflava</name>
    <dbReference type="NCBI Taxonomy" id="33069"/>
    <lineage>
        <taxon>Bacteria</taxon>
        <taxon>Pseudomonadati</taxon>
        <taxon>Pseudomonadota</taxon>
        <taxon>Gammaproteobacteria</taxon>
        <taxon>Pseudomonadales</taxon>
        <taxon>Pseudomonadaceae</taxon>
        <taxon>Pseudomonas</taxon>
    </lineage>
</organism>
<dbReference type="Gene3D" id="1.10.10.60">
    <property type="entry name" value="Homeodomain-like"/>
    <property type="match status" value="1"/>
</dbReference>
<evidence type="ECO:0000256" key="5">
    <source>
        <dbReference type="ARBA" id="ARBA00022679"/>
    </source>
</evidence>
<dbReference type="InterPro" id="IPR010316">
    <property type="entry name" value="AlkA_N"/>
</dbReference>
<evidence type="ECO:0000313" key="15">
    <source>
        <dbReference type="EMBL" id="RMT78270.1"/>
    </source>
</evidence>
<reference evidence="15 16" key="1">
    <citation type="submission" date="2018-08" db="EMBL/GenBank/DDBJ databases">
        <title>Recombination of ecologically and evolutionarily significant loci maintains genetic cohesion in the Pseudomonas syringae species complex.</title>
        <authorList>
            <person name="Dillon M."/>
            <person name="Thakur S."/>
            <person name="Almeida R.N.D."/>
            <person name="Weir B.S."/>
            <person name="Guttman D.S."/>
        </authorList>
    </citation>
    <scope>NUCLEOTIDE SEQUENCE [LARGE SCALE GENOMIC DNA]</scope>
    <source>
        <strain evidence="15 16">ICMP 19473</strain>
    </source>
</reference>
<gene>
    <name evidence="15" type="ORF">ALP40_03581</name>
</gene>
<dbReference type="FunFam" id="3.40.10.10:FF:000001">
    <property type="entry name" value="DNA-3-methyladenine glycosylase 2"/>
    <property type="match status" value="1"/>
</dbReference>
<evidence type="ECO:0000256" key="8">
    <source>
        <dbReference type="ARBA" id="ARBA00022833"/>
    </source>
</evidence>
<keyword evidence="13" id="KW-0234">DNA repair</keyword>
<evidence type="ECO:0000256" key="9">
    <source>
        <dbReference type="ARBA" id="ARBA00023015"/>
    </source>
</evidence>